<protein>
    <submittedName>
        <fullName evidence="1">Uncharacterized protein</fullName>
    </submittedName>
</protein>
<reference evidence="1 2" key="1">
    <citation type="submission" date="2016-11" db="EMBL/GenBank/DDBJ databases">
        <title>Paenibacillus species isolates.</title>
        <authorList>
            <person name="Beno S.M."/>
        </authorList>
    </citation>
    <scope>NUCLEOTIDE SEQUENCE [LARGE SCALE GENOMIC DNA]</scope>
    <source>
        <strain evidence="1 2">FSL H7-0443</strain>
    </source>
</reference>
<name>A0A1R0ZP86_9BACL</name>
<evidence type="ECO:0000313" key="2">
    <source>
        <dbReference type="Proteomes" id="UP000187425"/>
    </source>
</evidence>
<dbReference type="AlphaFoldDB" id="A0A1R0ZP86"/>
<accession>A0A1R0ZP86</accession>
<dbReference type="OrthoDB" id="2617571at2"/>
<organism evidence="1 2">
    <name type="scientific">Paenibacillus odorifer</name>
    <dbReference type="NCBI Taxonomy" id="189426"/>
    <lineage>
        <taxon>Bacteria</taxon>
        <taxon>Bacillati</taxon>
        <taxon>Bacillota</taxon>
        <taxon>Bacilli</taxon>
        <taxon>Bacillales</taxon>
        <taxon>Paenibacillaceae</taxon>
        <taxon>Paenibacillus</taxon>
    </lineage>
</organism>
<sequence>MSLIISVIQKGSIIVDTNFLEEQVPAPHNNLFGFESCRKTLWGNDLIGELGCELIYSLKNTNIFAFDEGIEKLESEFLILLDNLDTIELHTDYDKEFIEFRVRNALEMIKVVLKEKDKVGIAIW</sequence>
<proteinExistence type="predicted"/>
<comment type="caution">
    <text evidence="1">The sequence shown here is derived from an EMBL/GenBank/DDBJ whole genome shotgun (WGS) entry which is preliminary data.</text>
</comment>
<dbReference type="EMBL" id="MPTW01000001">
    <property type="protein sequence ID" value="OME74562.1"/>
    <property type="molecule type" value="Genomic_DNA"/>
</dbReference>
<evidence type="ECO:0000313" key="1">
    <source>
        <dbReference type="EMBL" id="OME74562.1"/>
    </source>
</evidence>
<gene>
    <name evidence="1" type="ORF">BSK65_02485</name>
</gene>
<dbReference type="RefSeq" id="WP_076283110.1">
    <property type="nucleotide sequence ID" value="NZ_MPTW01000001.1"/>
</dbReference>
<dbReference type="Proteomes" id="UP000187425">
    <property type="component" value="Unassembled WGS sequence"/>
</dbReference>